<dbReference type="InterPro" id="IPR051162">
    <property type="entry name" value="T4SS_component"/>
</dbReference>
<evidence type="ECO:0000313" key="3">
    <source>
        <dbReference type="Proteomes" id="UP000230607"/>
    </source>
</evidence>
<dbReference type="EMBL" id="LT841358">
    <property type="protein sequence ID" value="SMH71263.1"/>
    <property type="molecule type" value="Genomic_DNA"/>
</dbReference>
<dbReference type="PANTHER" id="PTHR30121">
    <property type="entry name" value="UNCHARACTERIZED PROTEIN YJGR-RELATED"/>
    <property type="match status" value="1"/>
</dbReference>
<dbReference type="RefSeq" id="WP_157927264.1">
    <property type="nucleotide sequence ID" value="NZ_LT841358.1"/>
</dbReference>
<feature type="domain" description="AAA+ ATPase" evidence="1">
    <location>
        <begin position="293"/>
        <end position="539"/>
    </location>
</feature>
<dbReference type="InterPro" id="IPR027417">
    <property type="entry name" value="P-loop_NTPase"/>
</dbReference>
<dbReference type="Gene3D" id="3.40.50.300">
    <property type="entry name" value="P-loop containing nucleotide triphosphate hydrolases"/>
    <property type="match status" value="1"/>
</dbReference>
<dbReference type="AlphaFoldDB" id="A0A2H1FER6"/>
<dbReference type="InterPro" id="IPR002789">
    <property type="entry name" value="HerA_central"/>
</dbReference>
<accession>A0A2H1FER6</accession>
<evidence type="ECO:0000313" key="2">
    <source>
        <dbReference type="EMBL" id="SMH71263.1"/>
    </source>
</evidence>
<gene>
    <name evidence="2" type="ORF">NCS_11070</name>
</gene>
<evidence type="ECO:0000259" key="1">
    <source>
        <dbReference type="SMART" id="SM00382"/>
    </source>
</evidence>
<dbReference type="Gene3D" id="1.10.8.730">
    <property type="match status" value="1"/>
</dbReference>
<keyword evidence="3" id="KW-1185">Reference proteome</keyword>
<dbReference type="SMART" id="SM00382">
    <property type="entry name" value="AAA"/>
    <property type="match status" value="1"/>
</dbReference>
<dbReference type="OrthoDB" id="45996at2157"/>
<protein>
    <recommendedName>
        <fullName evidence="1">AAA+ ATPase domain-containing protein</fullName>
    </recommendedName>
</protein>
<dbReference type="Proteomes" id="UP000230607">
    <property type="component" value="Chromosome 1"/>
</dbReference>
<dbReference type="SUPFAM" id="SSF52540">
    <property type="entry name" value="P-loop containing nucleoside triphosphate hydrolases"/>
    <property type="match status" value="1"/>
</dbReference>
<organism evidence="2 3">
    <name type="scientific">Candidatus Nitrosotalea okcheonensis</name>
    <dbReference type="NCBI Taxonomy" id="1903276"/>
    <lineage>
        <taxon>Archaea</taxon>
        <taxon>Nitrososphaerota</taxon>
        <taxon>Nitrososphaeria</taxon>
        <taxon>Nitrosotaleales</taxon>
        <taxon>Nitrosotaleaceae</taxon>
        <taxon>Nitrosotalea</taxon>
    </lineage>
</organism>
<name>A0A2H1FER6_9ARCH</name>
<sequence>MQRIKTIHNYEVKPTNFFTLSDEKQRTVLSHFYSLLTSIQEPLCITMIKEPLDAQMGNEIRHLQILRTFMSSTEPLDWALERQGFDYFLATNMVPFSVKNEFLKHVILENGKLAKCFTLYSMSSTLSPAWIHSLLPVSDAIMLNFAPIEQDRAVSKLRKKIHLMQATQSTNPKMMHQIQMALEAVSALEKNSTKMFTVTANVIVQADDLKSLKEKSKKFVKQTRISLSSFDNTSANQARMLTGWGKKLYVELGSCAVFYPFVSADMLEVPNGITIGVNYGTGAPVIFNYTMRANYNILILAGSGAGKSVTAKLMMKRLMEKYPDAFIFVVDPQGEYENIAKYLDVEPIRVTGEQELGFDPFKMFEKPSDAVNVLCEIVKAPTLVANSFLAKCVGIKSLDEFYEKLSDEEKKYLVNLVTGPMATLFKGQPTISNRTIISLKGTYAEDSVAKISFLALAKLWKKIEAAPTEIPKILVIDEGHLIFRFASASKFVDLLARMGRKKNVIFMFISQRVEDVTKTEAGRAFFDNSETKIILRNNEIAAEELAKSLQLSPQEKEMIQTFVPGDALILTRDYRIRCSITSSKEELDMFGTSPLNTDAA</sequence>
<proteinExistence type="predicted"/>
<dbReference type="InterPro" id="IPR003593">
    <property type="entry name" value="AAA+_ATPase"/>
</dbReference>
<reference evidence="3" key="1">
    <citation type="submission" date="2017-03" db="EMBL/GenBank/DDBJ databases">
        <authorList>
            <person name="Herbold C."/>
        </authorList>
    </citation>
    <scope>NUCLEOTIDE SEQUENCE [LARGE SCALE GENOMIC DNA]</scope>
</reference>
<dbReference type="Pfam" id="PF01935">
    <property type="entry name" value="DUF87"/>
    <property type="match status" value="1"/>
</dbReference>
<dbReference type="PANTHER" id="PTHR30121:SF6">
    <property type="entry name" value="SLR6007 PROTEIN"/>
    <property type="match status" value="1"/>
</dbReference>